<dbReference type="PANTHER" id="PTHR47926">
    <property type="entry name" value="PENTATRICOPEPTIDE REPEAT-CONTAINING PROTEIN"/>
    <property type="match status" value="1"/>
</dbReference>
<dbReference type="GO" id="GO:0003723">
    <property type="term" value="F:RNA binding"/>
    <property type="evidence" value="ECO:0007669"/>
    <property type="project" value="InterPro"/>
</dbReference>
<dbReference type="InterPro" id="IPR046848">
    <property type="entry name" value="E_motif"/>
</dbReference>
<dbReference type="PANTHER" id="PTHR47926:SF365">
    <property type="entry name" value="DYW DOMAIN-CONTAINING PROTEIN"/>
    <property type="match status" value="1"/>
</dbReference>
<dbReference type="Gene3D" id="1.25.40.10">
    <property type="entry name" value="Tetratricopeptide repeat domain"/>
    <property type="match status" value="1"/>
</dbReference>
<evidence type="ECO:0008006" key="2">
    <source>
        <dbReference type="Google" id="ProtNLM"/>
    </source>
</evidence>
<dbReference type="EMBL" id="RXGB01006050">
    <property type="protein sequence ID" value="TMW86967.1"/>
    <property type="molecule type" value="Genomic_DNA"/>
</dbReference>
<comment type="caution">
    <text evidence="1">The sequence shown here is derived from an EMBL/GenBank/DDBJ whole genome shotgun (WGS) entry which is preliminary data.</text>
</comment>
<dbReference type="Pfam" id="PF20431">
    <property type="entry name" value="E_motif"/>
    <property type="match status" value="1"/>
</dbReference>
<dbReference type="AlphaFoldDB" id="A0A6N2AWS6"/>
<gene>
    <name evidence="1" type="ORF">EJD97_020651</name>
</gene>
<dbReference type="GO" id="GO:0009451">
    <property type="term" value="P:RNA modification"/>
    <property type="evidence" value="ECO:0007669"/>
    <property type="project" value="InterPro"/>
</dbReference>
<dbReference type="InterPro" id="IPR011990">
    <property type="entry name" value="TPR-like_helical_dom_sf"/>
</dbReference>
<accession>A0A6N2AWS6</accession>
<organism evidence="1">
    <name type="scientific">Solanum chilense</name>
    <name type="common">Tomato</name>
    <name type="synonym">Lycopersicon chilense</name>
    <dbReference type="NCBI Taxonomy" id="4083"/>
    <lineage>
        <taxon>Eukaryota</taxon>
        <taxon>Viridiplantae</taxon>
        <taxon>Streptophyta</taxon>
        <taxon>Embryophyta</taxon>
        <taxon>Tracheophyta</taxon>
        <taxon>Spermatophyta</taxon>
        <taxon>Magnoliopsida</taxon>
        <taxon>eudicotyledons</taxon>
        <taxon>Gunneridae</taxon>
        <taxon>Pentapetalae</taxon>
        <taxon>asterids</taxon>
        <taxon>lamiids</taxon>
        <taxon>Solanales</taxon>
        <taxon>Solanaceae</taxon>
        <taxon>Solanoideae</taxon>
        <taxon>Solaneae</taxon>
        <taxon>Solanum</taxon>
        <taxon>Solanum subgen. Lycopersicon</taxon>
    </lineage>
</organism>
<sequence length="168" mass="18855">MKQGEGDHVLPDEITFVGVLCACVHVGLVTQAGRYFSYMSELLGVKPNFAHYWCMANLLSHVDLMQEPRGNKITKEHSDREHLPLSSSLRSELLGLACFRGDVILGEQIANKLIEQDPEILLVNIYAAASHWDEAAQTKERLKKRSMERVPGCSLKNLKELVHNMIAT</sequence>
<dbReference type="InterPro" id="IPR046960">
    <property type="entry name" value="PPR_At4g14850-like_plant"/>
</dbReference>
<name>A0A6N2AWS6_SOLCI</name>
<protein>
    <recommendedName>
        <fullName evidence="2">Pentatricopeptide repeat-containing protein</fullName>
    </recommendedName>
</protein>
<reference evidence="1" key="1">
    <citation type="submission" date="2019-05" db="EMBL/GenBank/DDBJ databases">
        <title>The de novo reference genome and transcriptome assemblies of the wild tomato species Solanum chilense.</title>
        <authorList>
            <person name="Stam R."/>
            <person name="Nosenko T."/>
            <person name="Hoerger A.C."/>
            <person name="Stephan W."/>
            <person name="Seidel M.A."/>
            <person name="Kuhn J.M.M."/>
            <person name="Haberer G."/>
            <person name="Tellier A."/>
        </authorList>
    </citation>
    <scope>NUCLEOTIDE SEQUENCE</scope>
    <source>
        <tissue evidence="1">Mature leaves</tissue>
    </source>
</reference>
<proteinExistence type="predicted"/>
<evidence type="ECO:0000313" key="1">
    <source>
        <dbReference type="EMBL" id="TMW86967.1"/>
    </source>
</evidence>